<dbReference type="AlphaFoldDB" id="A0A239EPJ8"/>
<dbReference type="RefSeq" id="WP_089240992.1">
    <property type="nucleotide sequence ID" value="NZ_FZOK01000010.1"/>
</dbReference>
<dbReference type="OrthoDB" id="1121201at2"/>
<keyword evidence="2" id="KW-1185">Reference proteome</keyword>
<evidence type="ECO:0000313" key="1">
    <source>
        <dbReference type="EMBL" id="SNS46680.1"/>
    </source>
</evidence>
<name>A0A239EPJ8_9BACT</name>
<gene>
    <name evidence="1" type="ORF">SAMN06295967_11062</name>
</gene>
<evidence type="ECO:0008006" key="3">
    <source>
        <dbReference type="Google" id="ProtNLM"/>
    </source>
</evidence>
<sequence>MKKILLLVLMLTACFEGFSQEVIKFKKGYVGISLGPSIYVGSDYTRGENLASINPEGGPITYREALPITAGTIGLNLNLIDAGYEIWRGFGINLRWQGGAIIKANNNENMMISYGGIMAGPMYSYKINEEFTIDLRTRFGRMYHGAFYENEYWNGTNVSSSKREFEYFNFAMDTGLTLRYHFAQKWSWVNNLEYQYFYSGTRHNFDRINLSTGIAFRF</sequence>
<dbReference type="EMBL" id="FZOK01000010">
    <property type="protein sequence ID" value="SNS46680.1"/>
    <property type="molecule type" value="Genomic_DNA"/>
</dbReference>
<protein>
    <recommendedName>
        <fullName evidence="3">Outer membrane protein beta-barrel domain-containing protein</fullName>
    </recommendedName>
</protein>
<evidence type="ECO:0000313" key="2">
    <source>
        <dbReference type="Proteomes" id="UP000198480"/>
    </source>
</evidence>
<accession>A0A239EPJ8</accession>
<dbReference type="Proteomes" id="UP000198480">
    <property type="component" value="Unassembled WGS sequence"/>
</dbReference>
<organism evidence="1 2">
    <name type="scientific">Belliella buryatensis</name>
    <dbReference type="NCBI Taxonomy" id="1500549"/>
    <lineage>
        <taxon>Bacteria</taxon>
        <taxon>Pseudomonadati</taxon>
        <taxon>Bacteroidota</taxon>
        <taxon>Cytophagia</taxon>
        <taxon>Cytophagales</taxon>
        <taxon>Cyclobacteriaceae</taxon>
        <taxon>Belliella</taxon>
    </lineage>
</organism>
<proteinExistence type="predicted"/>
<reference evidence="2" key="1">
    <citation type="submission" date="2017-06" db="EMBL/GenBank/DDBJ databases">
        <authorList>
            <person name="Varghese N."/>
            <person name="Submissions S."/>
        </authorList>
    </citation>
    <scope>NUCLEOTIDE SEQUENCE [LARGE SCALE GENOMIC DNA]</scope>
    <source>
        <strain evidence="2">5C</strain>
    </source>
</reference>